<evidence type="ECO:0000256" key="8">
    <source>
        <dbReference type="SAM" id="SignalP"/>
    </source>
</evidence>
<dbReference type="Gene3D" id="2.60.120.200">
    <property type="match status" value="1"/>
</dbReference>
<evidence type="ECO:0000256" key="1">
    <source>
        <dbReference type="ARBA" id="ARBA00007606"/>
    </source>
</evidence>
<feature type="domain" description="Protein kinase" evidence="9">
    <location>
        <begin position="371"/>
        <end position="499"/>
    </location>
</feature>
<dbReference type="InterPro" id="IPR013320">
    <property type="entry name" value="ConA-like_dom_sf"/>
</dbReference>
<dbReference type="STRING" id="888268.A0A1E5WMS3"/>
<dbReference type="Proteomes" id="UP000095767">
    <property type="component" value="Unassembled WGS sequence"/>
</dbReference>
<dbReference type="SUPFAM" id="SSF56112">
    <property type="entry name" value="Protein kinase-like (PK-like)"/>
    <property type="match status" value="1"/>
</dbReference>
<organism evidence="10 11">
    <name type="scientific">Dichanthelium oligosanthes</name>
    <dbReference type="NCBI Taxonomy" id="888268"/>
    <lineage>
        <taxon>Eukaryota</taxon>
        <taxon>Viridiplantae</taxon>
        <taxon>Streptophyta</taxon>
        <taxon>Embryophyta</taxon>
        <taxon>Tracheophyta</taxon>
        <taxon>Spermatophyta</taxon>
        <taxon>Magnoliopsida</taxon>
        <taxon>Liliopsida</taxon>
        <taxon>Poales</taxon>
        <taxon>Poaceae</taxon>
        <taxon>PACMAD clade</taxon>
        <taxon>Panicoideae</taxon>
        <taxon>Panicodae</taxon>
        <taxon>Paniceae</taxon>
        <taxon>Dichantheliinae</taxon>
        <taxon>Dichanthelium</taxon>
    </lineage>
</organism>
<dbReference type="InterPro" id="IPR017441">
    <property type="entry name" value="Protein_kinase_ATP_BS"/>
</dbReference>
<comment type="similarity">
    <text evidence="1">Belongs to the leguminous lectin family.</text>
</comment>
<dbReference type="InterPro" id="IPR001220">
    <property type="entry name" value="Legume_lectin_dom"/>
</dbReference>
<keyword evidence="11" id="KW-1185">Reference proteome</keyword>
<sequence>MALRPLWVLLSPYYCYALLVLLHAPTAASVSFNFDFATSDYASELNYSNDSYWNKPVIELTKDQRYDSINGSVGRVWYAHPVPLWDRATRELASFDTTFTFQIRTGGKNDGRFPGDGMAFFLSYFPSVTPANSEGGNLGLFSKALSANNRSATGDERLVAVEFDTFSNRWEEESSSNHVGIDLNSIVSVASKDTDLPGRTLSSGLLMEGRVTYCNDTMLLSVDLQVGGDTPYHVSTNVDLRNFMPDTVAVGFSAATGECVELHQLQSWSFNSSDLETSTTKSPPPRPEIASAAAAPDPANEANEAHKLHLPPESLALVVVSGLLVLVVLLLIASNLRKISSWCQQKRAGDKQGCGPRRYQYCELAKATNNFDEQGNLGSGGSGVAYHGNGNGRLVAVKKLISIGTTDAEAQRRRREFESEVDIISRLRHKNLVRLFGWCDSSKGLLLVYELILEAASTSTSPTVRDPFVGTTGTKHPSWPAYFKHTVHISILCICAQAN</sequence>
<feature type="transmembrane region" description="Helical" evidence="7">
    <location>
        <begin position="315"/>
        <end position="336"/>
    </location>
</feature>
<dbReference type="GO" id="GO:0004672">
    <property type="term" value="F:protein kinase activity"/>
    <property type="evidence" value="ECO:0007669"/>
    <property type="project" value="InterPro"/>
</dbReference>
<evidence type="ECO:0000313" key="11">
    <source>
        <dbReference type="Proteomes" id="UP000095767"/>
    </source>
</evidence>
<evidence type="ECO:0000256" key="6">
    <source>
        <dbReference type="SAM" id="MobiDB-lite"/>
    </source>
</evidence>
<evidence type="ECO:0000256" key="7">
    <source>
        <dbReference type="SAM" id="Phobius"/>
    </source>
</evidence>
<dbReference type="InterPro" id="IPR019825">
    <property type="entry name" value="Lectin_legB_Mn/Ca_BS"/>
</dbReference>
<evidence type="ECO:0000256" key="5">
    <source>
        <dbReference type="PROSITE-ProRule" id="PRU10141"/>
    </source>
</evidence>
<keyword evidence="4" id="KW-0430">Lectin</keyword>
<dbReference type="OrthoDB" id="694346at2759"/>
<accession>A0A1E5WMS3</accession>
<dbReference type="PANTHER" id="PTHR32401">
    <property type="entry name" value="CONCANAVALIN A-LIKE LECTIN FAMILY PROTEIN"/>
    <property type="match status" value="1"/>
</dbReference>
<dbReference type="PROSITE" id="PS50011">
    <property type="entry name" value="PROTEIN_KINASE_DOM"/>
    <property type="match status" value="1"/>
</dbReference>
<dbReference type="SUPFAM" id="SSF49899">
    <property type="entry name" value="Concanavalin A-like lectins/glucanases"/>
    <property type="match status" value="1"/>
</dbReference>
<feature type="signal peptide" evidence="8">
    <location>
        <begin position="1"/>
        <end position="17"/>
    </location>
</feature>
<dbReference type="PROSITE" id="PS00307">
    <property type="entry name" value="LECTIN_LEGUME_BETA"/>
    <property type="match status" value="1"/>
</dbReference>
<dbReference type="PANTHER" id="PTHR32401:SF56">
    <property type="entry name" value="OS09G0336400 PROTEIN"/>
    <property type="match status" value="1"/>
</dbReference>
<keyword evidence="8" id="KW-0732">Signal</keyword>
<dbReference type="InterPro" id="IPR011009">
    <property type="entry name" value="Kinase-like_dom_sf"/>
</dbReference>
<feature type="chain" id="PRO_5009189416" evidence="8">
    <location>
        <begin position="18"/>
        <end position="499"/>
    </location>
</feature>
<evidence type="ECO:0000256" key="4">
    <source>
        <dbReference type="ARBA" id="ARBA00022734"/>
    </source>
</evidence>
<proteinExistence type="inferred from homology"/>
<name>A0A1E5WMS3_9POAL</name>
<keyword evidence="5" id="KW-0547">Nucleotide-binding</keyword>
<dbReference type="EMBL" id="LWDX02001791">
    <property type="protein sequence ID" value="OEL38440.1"/>
    <property type="molecule type" value="Genomic_DNA"/>
</dbReference>
<feature type="region of interest" description="Disordered" evidence="6">
    <location>
        <begin position="273"/>
        <end position="302"/>
    </location>
</feature>
<dbReference type="InterPro" id="IPR050258">
    <property type="entry name" value="Leguminous_Lectin"/>
</dbReference>
<keyword evidence="7" id="KW-0812">Transmembrane</keyword>
<dbReference type="Pfam" id="PF00069">
    <property type="entry name" value="Pkinase"/>
    <property type="match status" value="1"/>
</dbReference>
<keyword evidence="5" id="KW-0067">ATP-binding</keyword>
<dbReference type="InterPro" id="IPR000719">
    <property type="entry name" value="Prot_kinase_dom"/>
</dbReference>
<dbReference type="PROSITE" id="PS00107">
    <property type="entry name" value="PROTEIN_KINASE_ATP"/>
    <property type="match status" value="1"/>
</dbReference>
<evidence type="ECO:0000256" key="2">
    <source>
        <dbReference type="ARBA" id="ARBA00008536"/>
    </source>
</evidence>
<keyword evidence="7" id="KW-0472">Membrane</keyword>
<gene>
    <name evidence="10" type="ORF">BAE44_0000541</name>
</gene>
<comment type="caution">
    <text evidence="10">The sequence shown here is derived from an EMBL/GenBank/DDBJ whole genome shotgun (WGS) entry which is preliminary data.</text>
</comment>
<dbReference type="GO" id="GO:0005524">
    <property type="term" value="F:ATP binding"/>
    <property type="evidence" value="ECO:0007669"/>
    <property type="project" value="UniProtKB-UniRule"/>
</dbReference>
<comment type="similarity">
    <text evidence="2">In the N-terminal section; belongs to the leguminous lectin family.</text>
</comment>
<dbReference type="CDD" id="cd06899">
    <property type="entry name" value="lectin_legume_LecRK_Arcelin_ConA"/>
    <property type="match status" value="1"/>
</dbReference>
<evidence type="ECO:0000313" key="10">
    <source>
        <dbReference type="EMBL" id="OEL38440.1"/>
    </source>
</evidence>
<dbReference type="Gene3D" id="3.30.200.20">
    <property type="entry name" value="Phosphorylase Kinase, domain 1"/>
    <property type="match status" value="1"/>
</dbReference>
<dbReference type="AlphaFoldDB" id="A0A1E5WMS3"/>
<reference evidence="10 11" key="1">
    <citation type="submission" date="2016-09" db="EMBL/GenBank/DDBJ databases">
        <title>The draft genome of Dichanthelium oligosanthes: A C3 panicoid grass species.</title>
        <authorList>
            <person name="Studer A.J."/>
            <person name="Schnable J.C."/>
            <person name="Brutnell T.P."/>
        </authorList>
    </citation>
    <scope>NUCLEOTIDE SEQUENCE [LARGE SCALE GENOMIC DNA]</scope>
    <source>
        <strain evidence="11">cv. Kellogg 1175</strain>
        <tissue evidence="10">Leaf</tissue>
    </source>
</reference>
<evidence type="ECO:0000259" key="9">
    <source>
        <dbReference type="PROSITE" id="PS50011"/>
    </source>
</evidence>
<feature type="compositionally biased region" description="Low complexity" evidence="6">
    <location>
        <begin position="288"/>
        <end position="302"/>
    </location>
</feature>
<feature type="binding site" evidence="5">
    <location>
        <position position="399"/>
    </location>
    <ligand>
        <name>ATP</name>
        <dbReference type="ChEBI" id="CHEBI:30616"/>
    </ligand>
</feature>
<dbReference type="Pfam" id="PF00139">
    <property type="entry name" value="Lectin_legB"/>
    <property type="match status" value="1"/>
</dbReference>
<comment type="similarity">
    <text evidence="3">In the C-terminal section; belongs to the protein kinase superfamily. Ser/Thr protein kinase family.</text>
</comment>
<keyword evidence="7" id="KW-1133">Transmembrane helix</keyword>
<dbReference type="GO" id="GO:0030246">
    <property type="term" value="F:carbohydrate binding"/>
    <property type="evidence" value="ECO:0007669"/>
    <property type="project" value="UniProtKB-KW"/>
</dbReference>
<evidence type="ECO:0000256" key="3">
    <source>
        <dbReference type="ARBA" id="ARBA00010217"/>
    </source>
</evidence>
<protein>
    <submittedName>
        <fullName evidence="10">Agglutinin-2</fullName>
    </submittedName>
</protein>